<protein>
    <submittedName>
        <fullName evidence="3">DUF4136 domain-containing protein</fullName>
    </submittedName>
</protein>
<dbReference type="Proteomes" id="UP000658278">
    <property type="component" value="Unassembled WGS sequence"/>
</dbReference>
<feature type="signal peptide" evidence="1">
    <location>
        <begin position="1"/>
        <end position="23"/>
    </location>
</feature>
<dbReference type="Gene3D" id="3.30.160.670">
    <property type="match status" value="1"/>
</dbReference>
<proteinExistence type="predicted"/>
<keyword evidence="4" id="KW-1185">Reference proteome</keyword>
<evidence type="ECO:0000313" key="3">
    <source>
        <dbReference type="EMBL" id="MBK1828914.1"/>
    </source>
</evidence>
<dbReference type="AlphaFoldDB" id="A0A934RC49"/>
<feature type="chain" id="PRO_5036920972" evidence="1">
    <location>
        <begin position="24"/>
        <end position="196"/>
    </location>
</feature>
<evidence type="ECO:0000313" key="4">
    <source>
        <dbReference type="Proteomes" id="UP000658278"/>
    </source>
</evidence>
<dbReference type="RefSeq" id="WP_200283204.1">
    <property type="nucleotide sequence ID" value="NZ_JAENII010000020.1"/>
</dbReference>
<dbReference type="PROSITE" id="PS51257">
    <property type="entry name" value="PROKAR_LIPOPROTEIN"/>
    <property type="match status" value="1"/>
</dbReference>
<feature type="domain" description="DUF4136" evidence="2">
    <location>
        <begin position="32"/>
        <end position="194"/>
    </location>
</feature>
<dbReference type="Pfam" id="PF13590">
    <property type="entry name" value="DUF4136"/>
    <property type="match status" value="1"/>
</dbReference>
<gene>
    <name evidence="3" type="ORF">JIN81_17900</name>
</gene>
<dbReference type="InterPro" id="IPR025411">
    <property type="entry name" value="DUF4136"/>
</dbReference>
<organism evidence="3 4">
    <name type="scientific">Haloferula rosea</name>
    <dbReference type="NCBI Taxonomy" id="490093"/>
    <lineage>
        <taxon>Bacteria</taxon>
        <taxon>Pseudomonadati</taxon>
        <taxon>Verrucomicrobiota</taxon>
        <taxon>Verrucomicrobiia</taxon>
        <taxon>Verrucomicrobiales</taxon>
        <taxon>Verrucomicrobiaceae</taxon>
        <taxon>Haloferula</taxon>
    </lineage>
</organism>
<reference evidence="3" key="1">
    <citation type="submission" date="2021-01" db="EMBL/GenBank/DDBJ databases">
        <title>Modified the classification status of verrucomicrobia.</title>
        <authorList>
            <person name="Feng X."/>
        </authorList>
    </citation>
    <scope>NUCLEOTIDE SEQUENCE</scope>
    <source>
        <strain evidence="3">KCTC 22201</strain>
    </source>
</reference>
<comment type="caution">
    <text evidence="3">The sequence shown here is derived from an EMBL/GenBank/DDBJ whole genome shotgun (WGS) entry which is preliminary data.</text>
</comment>
<name>A0A934RC49_9BACT</name>
<accession>A0A934RC49</accession>
<evidence type="ECO:0000259" key="2">
    <source>
        <dbReference type="Pfam" id="PF13590"/>
    </source>
</evidence>
<keyword evidence="1" id="KW-0732">Signal</keyword>
<evidence type="ECO:0000256" key="1">
    <source>
        <dbReference type="SAM" id="SignalP"/>
    </source>
</evidence>
<dbReference type="EMBL" id="JAENII010000020">
    <property type="protein sequence ID" value="MBK1828914.1"/>
    <property type="molecule type" value="Genomic_DNA"/>
</dbReference>
<sequence length="196" mass="21465">MKLILPFVAAAAALALSSCFSTAIDVEASPVEGVNYSQYKTYAWVPLDSVEAKDLTEKDKGLRQAFVDEGNRIMARQGFKQAESGEPDLYIYARGLRAPGYRSVGGTPKYESRYVPGEEGAMWLAGTSSGSGLTSGYLKQESQIGVRFLISEPASDKVVWRGKGFVRIDDSRSEVLQRDDARELARKLLKGFPPKS</sequence>